<dbReference type="EMBL" id="JAYJJR010000009">
    <property type="protein sequence ID" value="MEB3022389.1"/>
    <property type="molecule type" value="Genomic_DNA"/>
</dbReference>
<evidence type="ECO:0000256" key="2">
    <source>
        <dbReference type="ARBA" id="ARBA00009199"/>
    </source>
</evidence>
<dbReference type="InterPro" id="IPR023631">
    <property type="entry name" value="Amidase_dom"/>
</dbReference>
<evidence type="ECO:0000259" key="4">
    <source>
        <dbReference type="Pfam" id="PF01425"/>
    </source>
</evidence>
<dbReference type="InterPro" id="IPR020556">
    <property type="entry name" value="Amidase_CS"/>
</dbReference>
<reference evidence="5 6" key="1">
    <citation type="submission" date="2023-12" db="EMBL/GenBank/DDBJ databases">
        <title>Description of new species of Mycobacterium terrae complex isolated from sewage at the Sao Paulo Zoological Park Foundation in Brazil.</title>
        <authorList>
            <person name="Romagnoli C.L."/>
            <person name="Conceicao E.C."/>
            <person name="Machado E."/>
            <person name="Barreto L.B.P.F."/>
            <person name="Sharma A."/>
            <person name="Silva N.M."/>
            <person name="Marques L.E."/>
            <person name="Juliana M.A."/>
            <person name="Lourenco M.C.S."/>
            <person name="Digiampietri L.A."/>
            <person name="Suffys P.N."/>
            <person name="Viana-Niero C."/>
        </authorList>
    </citation>
    <scope>NUCLEOTIDE SEQUENCE [LARGE SCALE GENOMIC DNA]</scope>
    <source>
        <strain evidence="5 6">MYC098</strain>
    </source>
</reference>
<dbReference type="EC" id="3.5.1.4" evidence="3"/>
<dbReference type="PANTHER" id="PTHR11895">
    <property type="entry name" value="TRANSAMIDASE"/>
    <property type="match status" value="1"/>
</dbReference>
<evidence type="ECO:0000256" key="3">
    <source>
        <dbReference type="ARBA" id="ARBA00012922"/>
    </source>
</evidence>
<dbReference type="InterPro" id="IPR036928">
    <property type="entry name" value="AS_sf"/>
</dbReference>
<dbReference type="Pfam" id="PF01425">
    <property type="entry name" value="Amidase"/>
    <property type="match status" value="1"/>
</dbReference>
<sequence>MVEPEAMGDLADQTRWMDATAQAELVAKGEVSPSELLEAAIERIEQSNPALNAVVIEWFDHARSVAAGPGLPAGPFRGVPFLLKDLYTSFAGQTLSNGNVALKNAGLRDVSDSTLVARFKAAGLVVAGRTNSPEFGSLPTTQPLAWGATRNPWALERTPGGSSGGAGAAVAAGMVPFANASDGGGSIRIPASCCGLVGLKPSQGRITVGPDRAEVGLGVELGVSRTVRDTAGLLDAVRGPGIGDTVIAPAPTRPYVQEVGADPGRLRIGLLDVHPRGEFLHEDCRTGVRATASLLEGLGHTVEQAWPACLADTTLTEKFMALWATQMAMAARQISVALRRQVTADDMEPVNWALVEQARRLTAVDYAAAQAAGWAFRRALQQWWADGWDLLLTPTLAEPPLVRGEFVSNPADPMAPMRRAGRFAVFTPPFNMSGQPAISLPLHRNAEGLPIGVQLVADYGREDVLIQVAAQLETAHPWVSVHPPVRYSSS</sequence>
<dbReference type="InterPro" id="IPR000120">
    <property type="entry name" value="Amidase"/>
</dbReference>
<dbReference type="Proteomes" id="UP001299596">
    <property type="component" value="Unassembled WGS sequence"/>
</dbReference>
<protein>
    <recommendedName>
        <fullName evidence="3">amidase</fullName>
        <ecNumber evidence="3">3.5.1.4</ecNumber>
    </recommendedName>
</protein>
<dbReference type="SUPFAM" id="SSF75304">
    <property type="entry name" value="Amidase signature (AS) enzymes"/>
    <property type="match status" value="1"/>
</dbReference>
<feature type="domain" description="Amidase" evidence="4">
    <location>
        <begin position="35"/>
        <end position="465"/>
    </location>
</feature>
<evidence type="ECO:0000256" key="1">
    <source>
        <dbReference type="ARBA" id="ARBA00001311"/>
    </source>
</evidence>
<evidence type="ECO:0000313" key="6">
    <source>
        <dbReference type="Proteomes" id="UP001299596"/>
    </source>
</evidence>
<dbReference type="PANTHER" id="PTHR11895:SF7">
    <property type="entry name" value="GLUTAMYL-TRNA(GLN) AMIDOTRANSFERASE SUBUNIT A, MITOCHONDRIAL"/>
    <property type="match status" value="1"/>
</dbReference>
<comment type="caution">
    <text evidence="5">The sequence shown here is derived from an EMBL/GenBank/DDBJ whole genome shotgun (WGS) entry which is preliminary data.</text>
</comment>
<gene>
    <name evidence="5" type="ORF">K6T79_15190</name>
</gene>
<dbReference type="PROSITE" id="PS00571">
    <property type="entry name" value="AMIDASES"/>
    <property type="match status" value="1"/>
</dbReference>
<organism evidence="5 6">
    <name type="scientific">[Mycobacterium] crassicus</name>
    <dbReference type="NCBI Taxonomy" id="2872309"/>
    <lineage>
        <taxon>Bacteria</taxon>
        <taxon>Bacillati</taxon>
        <taxon>Actinomycetota</taxon>
        <taxon>Actinomycetes</taxon>
        <taxon>Mycobacteriales</taxon>
        <taxon>Mycobacteriaceae</taxon>
        <taxon>Mycolicibacter</taxon>
    </lineage>
</organism>
<name>A0ABU5XJS0_9MYCO</name>
<evidence type="ECO:0000313" key="5">
    <source>
        <dbReference type="EMBL" id="MEB3022389.1"/>
    </source>
</evidence>
<dbReference type="RefSeq" id="WP_329782020.1">
    <property type="nucleotide sequence ID" value="NZ_JAYJJR010000009.1"/>
</dbReference>
<accession>A0ABU5XJS0</accession>
<proteinExistence type="inferred from homology"/>
<comment type="similarity">
    <text evidence="2">Belongs to the amidase family.</text>
</comment>
<keyword evidence="6" id="KW-1185">Reference proteome</keyword>
<dbReference type="Gene3D" id="3.90.1300.10">
    <property type="entry name" value="Amidase signature (AS) domain"/>
    <property type="match status" value="1"/>
</dbReference>
<comment type="catalytic activity">
    <reaction evidence="1">
        <text>a monocarboxylic acid amide + H2O = a monocarboxylate + NH4(+)</text>
        <dbReference type="Rhea" id="RHEA:12020"/>
        <dbReference type="ChEBI" id="CHEBI:15377"/>
        <dbReference type="ChEBI" id="CHEBI:28938"/>
        <dbReference type="ChEBI" id="CHEBI:35757"/>
        <dbReference type="ChEBI" id="CHEBI:83628"/>
        <dbReference type="EC" id="3.5.1.4"/>
    </reaction>
</comment>